<comment type="caution">
    <text evidence="3">The sequence shown here is derived from an EMBL/GenBank/DDBJ whole genome shotgun (WGS) entry which is preliminary data.</text>
</comment>
<evidence type="ECO:0000313" key="4">
    <source>
        <dbReference type="Proteomes" id="UP000322294"/>
    </source>
</evidence>
<evidence type="ECO:0000313" key="3">
    <source>
        <dbReference type="EMBL" id="TYP54252.1"/>
    </source>
</evidence>
<dbReference type="AlphaFoldDB" id="A0A5S5ARD7"/>
<protein>
    <submittedName>
        <fullName evidence="3">DDE family transposase</fullName>
    </submittedName>
</protein>
<keyword evidence="4" id="KW-1185">Reference proteome</keyword>
<feature type="domain" description="Transposase DDE" evidence="1">
    <location>
        <begin position="3"/>
        <end position="65"/>
    </location>
</feature>
<evidence type="ECO:0000313" key="2">
    <source>
        <dbReference type="EMBL" id="TYP52473.1"/>
    </source>
</evidence>
<evidence type="ECO:0000259" key="1">
    <source>
        <dbReference type="Pfam" id="PF13751"/>
    </source>
</evidence>
<dbReference type="Proteomes" id="UP000322294">
    <property type="component" value="Unassembled WGS sequence"/>
</dbReference>
<name>A0A5S5ARD7_9FIRM</name>
<proteinExistence type="predicted"/>
<dbReference type="InterPro" id="IPR025668">
    <property type="entry name" value="Tnp_DDE_dom"/>
</dbReference>
<dbReference type="EMBL" id="VNHO01000017">
    <property type="protein sequence ID" value="TYP52473.1"/>
    <property type="molecule type" value="Genomic_DNA"/>
</dbReference>
<organism evidence="3 4">
    <name type="scientific">Thermosediminibacter litoriperuensis</name>
    <dbReference type="NCBI Taxonomy" id="291989"/>
    <lineage>
        <taxon>Bacteria</taxon>
        <taxon>Bacillati</taxon>
        <taxon>Bacillota</taxon>
        <taxon>Clostridia</taxon>
        <taxon>Thermosediminibacterales</taxon>
        <taxon>Thermosediminibacteraceae</taxon>
        <taxon>Thermosediminibacter</taxon>
    </lineage>
</organism>
<sequence>MEKAEDIRHTQWGKELYKMRGQTIERVFADAKEKHGMRYTNLRGLRKVGHYLTLLFACMNLKKLALWKKRRGTFPPTVPALHSFFLKIFFAFNKKPLLGCIT</sequence>
<gene>
    <name evidence="3" type="ORF">LZ11_01318</name>
    <name evidence="2" type="ORF">LZ11_01639</name>
</gene>
<dbReference type="EMBL" id="VNHO01000012">
    <property type="protein sequence ID" value="TYP54252.1"/>
    <property type="molecule type" value="Genomic_DNA"/>
</dbReference>
<accession>A0A5S5ARD7</accession>
<reference evidence="3 4" key="1">
    <citation type="submission" date="2019-07" db="EMBL/GenBank/DDBJ databases">
        <title>Genomic Encyclopedia of Type Strains, Phase I: the one thousand microbial genomes (KMG-I) project.</title>
        <authorList>
            <person name="Kyrpides N."/>
        </authorList>
    </citation>
    <scope>NUCLEOTIDE SEQUENCE [LARGE SCALE GENOMIC DNA]</scope>
    <source>
        <strain evidence="3 4">DSM 16647</strain>
    </source>
</reference>
<dbReference type="Pfam" id="PF13751">
    <property type="entry name" value="DDE_Tnp_1_6"/>
    <property type="match status" value="1"/>
</dbReference>